<dbReference type="Gramene" id="PGSC0003DMT400087471">
    <property type="protein sequence ID" value="PGSC0003DMT400087471"/>
    <property type="gene ID" value="PGSC0003DMG400037042"/>
</dbReference>
<keyword evidence="2" id="KW-1185">Reference proteome</keyword>
<accession>M1DDX2</accession>
<evidence type="ECO:0000313" key="1">
    <source>
        <dbReference type="EnsemblPlants" id="PGSC0003DMT400087471"/>
    </source>
</evidence>
<dbReference type="PANTHER" id="PTHR33180">
    <property type="entry name" value="PHOTOSYSTEM II CP43 REACTION CENTER PROTEIN"/>
    <property type="match status" value="1"/>
</dbReference>
<dbReference type="PANTHER" id="PTHR33180:SF31">
    <property type="entry name" value="POLYPROTEIN PROTEIN"/>
    <property type="match status" value="1"/>
</dbReference>
<evidence type="ECO:0000313" key="2">
    <source>
        <dbReference type="Proteomes" id="UP000011115"/>
    </source>
</evidence>
<dbReference type="InParanoid" id="M1DDX2"/>
<dbReference type="AlphaFoldDB" id="M1DDX2"/>
<reference evidence="2" key="1">
    <citation type="journal article" date="2011" name="Nature">
        <title>Genome sequence and analysis of the tuber crop potato.</title>
        <authorList>
            <consortium name="The Potato Genome Sequencing Consortium"/>
        </authorList>
    </citation>
    <scope>NUCLEOTIDE SEQUENCE [LARGE SCALE GENOMIC DNA]</scope>
    <source>
        <strain evidence="2">cv. DM1-3 516 R44</strain>
    </source>
</reference>
<dbReference type="EnsemblPlants" id="PGSC0003DMT400087471">
    <property type="protein sequence ID" value="PGSC0003DMT400087471"/>
    <property type="gene ID" value="PGSC0003DMG400037042"/>
</dbReference>
<dbReference type="Proteomes" id="UP000011115">
    <property type="component" value="Unassembled WGS sequence"/>
</dbReference>
<name>M1DDX2_SOLTU</name>
<reference evidence="1" key="2">
    <citation type="submission" date="2015-06" db="UniProtKB">
        <authorList>
            <consortium name="EnsemblPlants"/>
        </authorList>
    </citation>
    <scope>IDENTIFICATION</scope>
    <source>
        <strain evidence="1">DM1-3 516 R44</strain>
    </source>
</reference>
<dbReference type="HOGENOM" id="CLU_2101260_0_0_1"/>
<organism evidence="1 2">
    <name type="scientific">Solanum tuberosum</name>
    <name type="common">Potato</name>
    <dbReference type="NCBI Taxonomy" id="4113"/>
    <lineage>
        <taxon>Eukaryota</taxon>
        <taxon>Viridiplantae</taxon>
        <taxon>Streptophyta</taxon>
        <taxon>Embryophyta</taxon>
        <taxon>Tracheophyta</taxon>
        <taxon>Spermatophyta</taxon>
        <taxon>Magnoliopsida</taxon>
        <taxon>eudicotyledons</taxon>
        <taxon>Gunneridae</taxon>
        <taxon>Pentapetalae</taxon>
        <taxon>asterids</taxon>
        <taxon>lamiids</taxon>
        <taxon>Solanales</taxon>
        <taxon>Solanaceae</taxon>
        <taxon>Solanoideae</taxon>
        <taxon>Solaneae</taxon>
        <taxon>Solanum</taxon>
    </lineage>
</organism>
<dbReference type="PaxDb" id="4113-PGSC0003DMT400087471"/>
<protein>
    <submittedName>
        <fullName evidence="1">Uncharacterized protein</fullName>
    </submittedName>
</protein>
<sequence>MVDGAKTEKKDLNVVAKYWFGLISSNLMPLKNKSTFHHDKANAFARLTERMSKYERTIEGHTLRLDDFIAMIATLEKVDGSSSALDTVRAEVSTLRDEFVQIQFVDISTLWGNIPL</sequence>
<proteinExistence type="predicted"/>